<dbReference type="Proteomes" id="UP000029839">
    <property type="component" value="Unassembled WGS sequence"/>
</dbReference>
<feature type="compositionally biased region" description="Polar residues" evidence="1">
    <location>
        <begin position="8"/>
        <end position="17"/>
    </location>
</feature>
<feature type="region of interest" description="Disordered" evidence="1">
    <location>
        <begin position="1"/>
        <end position="20"/>
    </location>
</feature>
<proteinExistence type="predicted"/>
<accession>A0A0A0BS94</accession>
<dbReference type="Pfam" id="PF12840">
    <property type="entry name" value="HTH_20"/>
    <property type="match status" value="1"/>
</dbReference>
<dbReference type="InterPro" id="IPR036390">
    <property type="entry name" value="WH_DNA-bd_sf"/>
</dbReference>
<dbReference type="AlphaFoldDB" id="A0A0A0BS94"/>
<protein>
    <submittedName>
        <fullName evidence="2">ArsR family transcriptional regulator</fullName>
    </submittedName>
</protein>
<dbReference type="OrthoDB" id="3399802at2"/>
<dbReference type="EMBL" id="AXCY01000039">
    <property type="protein sequence ID" value="KGM10770.1"/>
    <property type="molecule type" value="Genomic_DNA"/>
</dbReference>
<comment type="caution">
    <text evidence="2">The sequence shown here is derived from an EMBL/GenBank/DDBJ whole genome shotgun (WGS) entry which is preliminary data.</text>
</comment>
<evidence type="ECO:0000313" key="3">
    <source>
        <dbReference type="Proteomes" id="UP000029839"/>
    </source>
</evidence>
<reference evidence="2 3" key="1">
    <citation type="submission" date="2013-08" db="EMBL/GenBank/DDBJ databases">
        <title>Genome sequencing of Cellulomonas carbonis T26.</title>
        <authorList>
            <person name="Chen F."/>
            <person name="Li Y."/>
            <person name="Wang G."/>
        </authorList>
    </citation>
    <scope>NUCLEOTIDE SEQUENCE [LARGE SCALE GENOMIC DNA]</scope>
    <source>
        <strain evidence="2 3">T26</strain>
    </source>
</reference>
<dbReference type="SUPFAM" id="SSF46785">
    <property type="entry name" value="Winged helix' DNA-binding domain"/>
    <property type="match status" value="1"/>
</dbReference>
<reference evidence="2 3" key="2">
    <citation type="journal article" date="2015" name="Stand. Genomic Sci.">
        <title>Draft genome sequence of Cellulomonas carbonis T26(T) and comparative analysis of six Cellulomonas genomes.</title>
        <authorList>
            <person name="Zhuang W."/>
            <person name="Zhang S."/>
            <person name="Xia X."/>
            <person name="Wang G."/>
        </authorList>
    </citation>
    <scope>NUCLEOTIDE SEQUENCE [LARGE SCALE GENOMIC DNA]</scope>
    <source>
        <strain evidence="2 3">T26</strain>
    </source>
</reference>
<organism evidence="2 3">
    <name type="scientific">Cellulomonas carbonis T26</name>
    <dbReference type="NCBI Taxonomy" id="947969"/>
    <lineage>
        <taxon>Bacteria</taxon>
        <taxon>Bacillati</taxon>
        <taxon>Actinomycetota</taxon>
        <taxon>Actinomycetes</taxon>
        <taxon>Micrococcales</taxon>
        <taxon>Cellulomonadaceae</taxon>
        <taxon>Cellulomonas</taxon>
    </lineage>
</organism>
<dbReference type="InterPro" id="IPR036388">
    <property type="entry name" value="WH-like_DNA-bd_sf"/>
</dbReference>
<evidence type="ECO:0000256" key="1">
    <source>
        <dbReference type="SAM" id="MobiDB-lite"/>
    </source>
</evidence>
<gene>
    <name evidence="2" type="ORF">N868_13695</name>
</gene>
<feature type="non-terminal residue" evidence="2">
    <location>
        <position position="116"/>
    </location>
</feature>
<dbReference type="Gene3D" id="1.10.10.10">
    <property type="entry name" value="Winged helix-like DNA-binding domain superfamily/Winged helix DNA-binding domain"/>
    <property type="match status" value="1"/>
</dbReference>
<dbReference type="RefSeq" id="WP_161784044.1">
    <property type="nucleotide sequence ID" value="NZ_AXCY01000039.1"/>
</dbReference>
<name>A0A0A0BS94_9CELL</name>
<keyword evidence="3" id="KW-1185">Reference proteome</keyword>
<sequence length="116" mass="12204">MPIPRTPSGATAPSSRSRLPVGARRAALLEHLRTTGQPTTVGDLAQAVGLHANTVRAHLDLLVRDGHVERSTEVRATRGRPRELYRALPATADDEGYALLAAVLAAQLEAVAGDPA</sequence>
<evidence type="ECO:0000313" key="2">
    <source>
        <dbReference type="EMBL" id="KGM10770.1"/>
    </source>
</evidence>